<dbReference type="Proteomes" id="UP000028486">
    <property type="component" value="Plasmid pCIG1485E"/>
</dbReference>
<keyword evidence="1" id="KW-0614">Plasmid</keyword>
<protein>
    <submittedName>
        <fullName evidence="1">Uncharacterized protein</fullName>
    </submittedName>
</protein>
<keyword evidence="2" id="KW-1185">Reference proteome</keyword>
<gene>
    <name evidence="1" type="ORF">CIG1485E_a0007</name>
</gene>
<dbReference type="HOGENOM" id="CLU_3059568_0_0_7"/>
<proteinExistence type="predicted"/>
<dbReference type="KEGG" id="caj:CIG1485E_a0007"/>
<organism evidence="1 2">
    <name type="scientific">Campylobacter iguaniorum</name>
    <dbReference type="NCBI Taxonomy" id="1244531"/>
    <lineage>
        <taxon>Bacteria</taxon>
        <taxon>Pseudomonadati</taxon>
        <taxon>Campylobacterota</taxon>
        <taxon>Epsilonproteobacteria</taxon>
        <taxon>Campylobacterales</taxon>
        <taxon>Campylobacteraceae</taxon>
        <taxon>Campylobacter</taxon>
    </lineage>
</organism>
<sequence length="53" mass="6195">MKTDIELCPNIFCSKRNICLSRGGSWLLQCGLKKEFISSMEFNRKQKKELVNE</sequence>
<dbReference type="EMBL" id="CP009044">
    <property type="protein sequence ID" value="AII15532.1"/>
    <property type="molecule type" value="Genomic_DNA"/>
</dbReference>
<geneLocation type="plasmid" evidence="1 2">
    <name>pCIG1485E</name>
</geneLocation>
<evidence type="ECO:0000313" key="1">
    <source>
        <dbReference type="EMBL" id="AII15532.1"/>
    </source>
</evidence>
<dbReference type="AlphaFoldDB" id="A0A076FDQ6"/>
<accession>A0A076FDQ6</accession>
<reference evidence="1 2" key="1">
    <citation type="journal article" date="2014" name="Genome Announc.">
        <title>Complete Genome Sequence of Campylobacter iguaniorum Strain 1485ET, Isolated from a Bearded Dragon (Pogona vitticeps).</title>
        <authorList>
            <person name="Gilbert M.J."/>
            <person name="Miller W.G."/>
            <person name="Yee E."/>
            <person name="Kik M."/>
            <person name="Wagenaar J.A."/>
            <person name="Duim B."/>
        </authorList>
    </citation>
    <scope>NUCLEOTIDE SEQUENCE [LARGE SCALE GENOMIC DNA]</scope>
    <source>
        <strain evidence="1 2">1485E</strain>
        <plasmid evidence="1">pCIG1485E</plasmid>
    </source>
</reference>
<name>A0A076FDQ6_9BACT</name>
<evidence type="ECO:0000313" key="2">
    <source>
        <dbReference type="Proteomes" id="UP000028486"/>
    </source>
</evidence>